<dbReference type="AlphaFoldDB" id="A0A2P6QX45"/>
<feature type="signal peptide" evidence="1">
    <location>
        <begin position="1"/>
        <end position="19"/>
    </location>
</feature>
<dbReference type="Gramene" id="PRQ38731">
    <property type="protein sequence ID" value="PRQ38731"/>
    <property type="gene ID" value="RchiOBHm_Chr4g0417221"/>
</dbReference>
<dbReference type="Proteomes" id="UP000238479">
    <property type="component" value="Chromosome 4"/>
</dbReference>
<evidence type="ECO:0000313" key="3">
    <source>
        <dbReference type="Proteomes" id="UP000238479"/>
    </source>
</evidence>
<dbReference type="EMBL" id="PDCK01000042">
    <property type="protein sequence ID" value="PRQ38731.1"/>
    <property type="molecule type" value="Genomic_DNA"/>
</dbReference>
<comment type="caution">
    <text evidence="2">The sequence shown here is derived from an EMBL/GenBank/DDBJ whole genome shotgun (WGS) entry which is preliminary data.</text>
</comment>
<protein>
    <submittedName>
        <fullName evidence="2">Uncharacterized protein</fullName>
    </submittedName>
</protein>
<sequence length="54" mass="6178">MLHLQSLIGFLLLSPQVPNFSVSSNRSHEIGVKHGCWYCWSGEQIKFIISDNIF</sequence>
<keyword evidence="3" id="KW-1185">Reference proteome</keyword>
<name>A0A2P6QX45_ROSCH</name>
<gene>
    <name evidence="2" type="ORF">RchiOBHm_Chr4g0417221</name>
</gene>
<organism evidence="2 3">
    <name type="scientific">Rosa chinensis</name>
    <name type="common">China rose</name>
    <dbReference type="NCBI Taxonomy" id="74649"/>
    <lineage>
        <taxon>Eukaryota</taxon>
        <taxon>Viridiplantae</taxon>
        <taxon>Streptophyta</taxon>
        <taxon>Embryophyta</taxon>
        <taxon>Tracheophyta</taxon>
        <taxon>Spermatophyta</taxon>
        <taxon>Magnoliopsida</taxon>
        <taxon>eudicotyledons</taxon>
        <taxon>Gunneridae</taxon>
        <taxon>Pentapetalae</taxon>
        <taxon>rosids</taxon>
        <taxon>fabids</taxon>
        <taxon>Rosales</taxon>
        <taxon>Rosaceae</taxon>
        <taxon>Rosoideae</taxon>
        <taxon>Rosoideae incertae sedis</taxon>
        <taxon>Rosa</taxon>
    </lineage>
</organism>
<evidence type="ECO:0000256" key="1">
    <source>
        <dbReference type="SAM" id="SignalP"/>
    </source>
</evidence>
<evidence type="ECO:0000313" key="2">
    <source>
        <dbReference type="EMBL" id="PRQ38731.1"/>
    </source>
</evidence>
<reference evidence="2 3" key="1">
    <citation type="journal article" date="2018" name="Nat. Genet.">
        <title>The Rosa genome provides new insights in the design of modern roses.</title>
        <authorList>
            <person name="Bendahmane M."/>
        </authorList>
    </citation>
    <scope>NUCLEOTIDE SEQUENCE [LARGE SCALE GENOMIC DNA]</scope>
    <source>
        <strain evidence="3">cv. Old Blush</strain>
    </source>
</reference>
<accession>A0A2P6QX45</accession>
<feature type="chain" id="PRO_5015108678" evidence="1">
    <location>
        <begin position="20"/>
        <end position="54"/>
    </location>
</feature>
<keyword evidence="1" id="KW-0732">Signal</keyword>
<proteinExistence type="predicted"/>